<accession>A0ABR3CBN8</accession>
<evidence type="ECO:0000313" key="4">
    <source>
        <dbReference type="EMBL" id="KAL0257944.1"/>
    </source>
</evidence>
<proteinExistence type="predicted"/>
<dbReference type="InterPro" id="IPR056884">
    <property type="entry name" value="NPHP3-like_N"/>
</dbReference>
<dbReference type="EMBL" id="JAJVCZ030000007">
    <property type="protein sequence ID" value="KAL0257944.1"/>
    <property type="molecule type" value="Genomic_DNA"/>
</dbReference>
<evidence type="ECO:0000259" key="2">
    <source>
        <dbReference type="Pfam" id="PF24809"/>
    </source>
</evidence>
<evidence type="ECO:0008006" key="6">
    <source>
        <dbReference type="Google" id="ProtNLM"/>
    </source>
</evidence>
<comment type="caution">
    <text evidence="4">The sequence shown here is derived from an EMBL/GenBank/DDBJ whole genome shotgun (WGS) entry which is preliminary data.</text>
</comment>
<gene>
    <name evidence="4" type="ORF">SLS55_007112</name>
</gene>
<evidence type="ECO:0000259" key="3">
    <source>
        <dbReference type="Pfam" id="PF24883"/>
    </source>
</evidence>
<dbReference type="GeneID" id="92011197"/>
<evidence type="ECO:0000256" key="1">
    <source>
        <dbReference type="ARBA" id="ARBA00022737"/>
    </source>
</evidence>
<dbReference type="InterPro" id="IPR056125">
    <property type="entry name" value="DUF7708"/>
</dbReference>
<organism evidence="4 5">
    <name type="scientific">Diplodia seriata</name>
    <dbReference type="NCBI Taxonomy" id="420778"/>
    <lineage>
        <taxon>Eukaryota</taxon>
        <taxon>Fungi</taxon>
        <taxon>Dikarya</taxon>
        <taxon>Ascomycota</taxon>
        <taxon>Pezizomycotina</taxon>
        <taxon>Dothideomycetes</taxon>
        <taxon>Dothideomycetes incertae sedis</taxon>
        <taxon>Botryosphaeriales</taxon>
        <taxon>Botryosphaeriaceae</taxon>
        <taxon>Diplodia</taxon>
    </lineage>
</organism>
<protein>
    <recommendedName>
        <fullName evidence="6">Nacht domain protein</fullName>
    </recommendedName>
</protein>
<keyword evidence="5" id="KW-1185">Reference proteome</keyword>
<evidence type="ECO:0000313" key="5">
    <source>
        <dbReference type="Proteomes" id="UP001430584"/>
    </source>
</evidence>
<dbReference type="PANTHER" id="PTHR10039:SF14">
    <property type="entry name" value="NACHT DOMAIN-CONTAINING PROTEIN"/>
    <property type="match status" value="1"/>
</dbReference>
<dbReference type="PANTHER" id="PTHR10039">
    <property type="entry name" value="AMELOGENIN"/>
    <property type="match status" value="1"/>
</dbReference>
<reference evidence="4 5" key="1">
    <citation type="submission" date="2024-02" db="EMBL/GenBank/DDBJ databases">
        <title>De novo assembly and annotation of 12 fungi associated with fruit tree decline syndrome in Ontario, Canada.</title>
        <authorList>
            <person name="Sulman M."/>
            <person name="Ellouze W."/>
            <person name="Ilyukhin E."/>
        </authorList>
    </citation>
    <scope>NUCLEOTIDE SEQUENCE [LARGE SCALE GENOMIC DNA]</scope>
    <source>
        <strain evidence="4 5">FDS-637</strain>
    </source>
</reference>
<dbReference type="Proteomes" id="UP001430584">
    <property type="component" value="Unassembled WGS sequence"/>
</dbReference>
<feature type="domain" description="DUF7708" evidence="2">
    <location>
        <begin position="5"/>
        <end position="106"/>
    </location>
</feature>
<name>A0ABR3CBN8_9PEZI</name>
<dbReference type="Pfam" id="PF24883">
    <property type="entry name" value="NPHP3_N"/>
    <property type="match status" value="1"/>
</dbReference>
<dbReference type="Pfam" id="PF24809">
    <property type="entry name" value="DUF7708"/>
    <property type="match status" value="1"/>
</dbReference>
<feature type="domain" description="Nephrocystin 3-like N-terminal" evidence="3">
    <location>
        <begin position="136"/>
        <end position="241"/>
    </location>
</feature>
<sequence>MRRVESLLNGIEHYSKVLEVLCNGTPYLPWIWAPIKLMLQLSSEYLSSFEKLIDAYAQIAETIPRFDRLSVAFQNEAAFQELLAMFYADILDFHRRAYKFFRARGMSQYSFIYQLLHYTDDNPQLGSASLTPPGQKVPVLYFFCTYRSSHSSPTINVLKSLTAQAIQLNAEVVPYIIDNYASKSMTSTTKDLRTLLPHILSNTPSGRIILDGLDECDTEEQKLILKITLDVMHRMFLWVHLVLESLEETYSLKELEEAIDLLPSDLTQLYVAELLDATVLTRNLIDDSTKLPAEALNVCKPLIELGPGDTVVLVHFSLQK</sequence>
<dbReference type="RefSeq" id="XP_066630973.1">
    <property type="nucleotide sequence ID" value="XM_066778536.1"/>
</dbReference>
<keyword evidence="1" id="KW-0677">Repeat</keyword>